<dbReference type="AlphaFoldDB" id="A0A0E0MIR1"/>
<organism evidence="8">
    <name type="scientific">Oryza punctata</name>
    <name type="common">Red rice</name>
    <dbReference type="NCBI Taxonomy" id="4537"/>
    <lineage>
        <taxon>Eukaryota</taxon>
        <taxon>Viridiplantae</taxon>
        <taxon>Streptophyta</taxon>
        <taxon>Embryophyta</taxon>
        <taxon>Tracheophyta</taxon>
        <taxon>Spermatophyta</taxon>
        <taxon>Magnoliopsida</taxon>
        <taxon>Liliopsida</taxon>
        <taxon>Poales</taxon>
        <taxon>Poaceae</taxon>
        <taxon>BOP clade</taxon>
        <taxon>Oryzoideae</taxon>
        <taxon>Oryzeae</taxon>
        <taxon>Oryzinae</taxon>
        <taxon>Oryza</taxon>
    </lineage>
</organism>
<evidence type="ECO:0000313" key="8">
    <source>
        <dbReference type="EnsemblPlants" id="OPUNC12G00540.1"/>
    </source>
</evidence>
<protein>
    <recommendedName>
        <fullName evidence="1">DNA-directed RNA polymerase</fullName>
        <ecNumber evidence="1">2.7.7.6</ecNumber>
    </recommendedName>
</protein>
<dbReference type="SUPFAM" id="SSF64484">
    <property type="entry name" value="beta and beta-prime subunits of DNA dependent RNA-polymerase"/>
    <property type="match status" value="1"/>
</dbReference>
<evidence type="ECO:0000256" key="6">
    <source>
        <dbReference type="ARBA" id="ARBA00023163"/>
    </source>
</evidence>
<proteinExistence type="predicted"/>
<dbReference type="GO" id="GO:0003899">
    <property type="term" value="F:DNA-directed RNA polymerase activity"/>
    <property type="evidence" value="ECO:0007669"/>
    <property type="project" value="UniProtKB-EC"/>
</dbReference>
<dbReference type="PANTHER" id="PTHR19376">
    <property type="entry name" value="DNA-DIRECTED RNA POLYMERASE"/>
    <property type="match status" value="1"/>
</dbReference>
<feature type="domain" description="RNA polymerase Rpb1" evidence="7">
    <location>
        <begin position="2"/>
        <end position="47"/>
    </location>
</feature>
<keyword evidence="6" id="KW-0804">Transcription</keyword>
<dbReference type="HOGENOM" id="CLU_2112872_0_0_1"/>
<dbReference type="GO" id="GO:0006351">
    <property type="term" value="P:DNA-templated transcription"/>
    <property type="evidence" value="ECO:0007669"/>
    <property type="project" value="InterPro"/>
</dbReference>
<keyword evidence="3" id="KW-0808">Transferase</keyword>
<reference evidence="8" key="1">
    <citation type="submission" date="2015-04" db="UniProtKB">
        <authorList>
            <consortium name="EnsemblPlants"/>
        </authorList>
    </citation>
    <scope>IDENTIFICATION</scope>
</reference>
<evidence type="ECO:0000256" key="1">
    <source>
        <dbReference type="ARBA" id="ARBA00012418"/>
    </source>
</evidence>
<evidence type="ECO:0000313" key="9">
    <source>
        <dbReference type="Proteomes" id="UP000026962"/>
    </source>
</evidence>
<dbReference type="GO" id="GO:0003677">
    <property type="term" value="F:DNA binding"/>
    <property type="evidence" value="ECO:0007669"/>
    <property type="project" value="InterPro"/>
</dbReference>
<dbReference type="EC" id="2.7.7.6" evidence="1"/>
<evidence type="ECO:0000256" key="2">
    <source>
        <dbReference type="ARBA" id="ARBA00022478"/>
    </source>
</evidence>
<name>A0A0E0MIR1_ORYPU</name>
<evidence type="ECO:0000256" key="5">
    <source>
        <dbReference type="ARBA" id="ARBA00022833"/>
    </source>
</evidence>
<keyword evidence="2" id="KW-0240">DNA-directed RNA polymerase</keyword>
<dbReference type="Gramene" id="OPUNC12G00540.1">
    <property type="protein sequence ID" value="OPUNC12G00540.1"/>
    <property type="gene ID" value="OPUNC12G00540"/>
</dbReference>
<evidence type="ECO:0000259" key="7">
    <source>
        <dbReference type="Pfam" id="PF04998"/>
    </source>
</evidence>
<keyword evidence="9" id="KW-1185">Reference proteome</keyword>
<sequence>MAPGEMIGCVAAESIGEPATQMTLNTFHYAGVSAKNITLDVEFVRSYYEVPNEGIDPDKISLWLLCIELSRIFNDDNLHKLILCVRITNNEAPKGEIHDESAEDVSFSRRLRITC</sequence>
<accession>A0A0E0MIR1</accession>
<reference evidence="8" key="2">
    <citation type="submission" date="2018-05" db="EMBL/GenBank/DDBJ databases">
        <title>OpunRS2 (Oryza punctata Reference Sequence Version 2).</title>
        <authorList>
            <person name="Zhang J."/>
            <person name="Kudrna D."/>
            <person name="Lee S."/>
            <person name="Talag J."/>
            <person name="Welchert J."/>
            <person name="Wing R.A."/>
        </authorList>
    </citation>
    <scope>NUCLEOTIDE SEQUENCE [LARGE SCALE GENOMIC DNA]</scope>
</reference>
<keyword evidence="4" id="KW-0548">Nucleotidyltransferase</keyword>
<evidence type="ECO:0000256" key="3">
    <source>
        <dbReference type="ARBA" id="ARBA00022679"/>
    </source>
</evidence>
<evidence type="ECO:0000256" key="4">
    <source>
        <dbReference type="ARBA" id="ARBA00022695"/>
    </source>
</evidence>
<dbReference type="EnsemblPlants" id="OPUNC12G00540.1">
    <property type="protein sequence ID" value="OPUNC12G00540.1"/>
    <property type="gene ID" value="OPUNC12G00540"/>
</dbReference>
<keyword evidence="5" id="KW-0862">Zinc</keyword>
<dbReference type="InterPro" id="IPR007081">
    <property type="entry name" value="RNA_pol_Rpb1_5"/>
</dbReference>
<dbReference type="PANTHER" id="PTHR19376:SF37">
    <property type="entry name" value="DNA-DIRECTED RNA POLYMERASE II SUBUNIT RPB1"/>
    <property type="match status" value="1"/>
</dbReference>
<dbReference type="GO" id="GO:0005665">
    <property type="term" value="C:RNA polymerase II, core complex"/>
    <property type="evidence" value="ECO:0007669"/>
    <property type="project" value="TreeGrafter"/>
</dbReference>
<dbReference type="Pfam" id="PF04998">
    <property type="entry name" value="RNA_pol_Rpb1_5"/>
    <property type="match status" value="1"/>
</dbReference>
<dbReference type="InterPro" id="IPR045867">
    <property type="entry name" value="DNA-dir_RpoC_beta_prime"/>
</dbReference>
<dbReference type="Proteomes" id="UP000026962">
    <property type="component" value="Chromosome 12"/>
</dbReference>